<evidence type="ECO:0000256" key="1">
    <source>
        <dbReference type="ARBA" id="ARBA00023015"/>
    </source>
</evidence>
<keyword evidence="2" id="KW-0804">Transcription</keyword>
<keyword evidence="5" id="KW-1185">Reference proteome</keyword>
<dbReference type="InterPro" id="IPR009057">
    <property type="entry name" value="Homeodomain-like_sf"/>
</dbReference>
<dbReference type="InterPro" id="IPR052158">
    <property type="entry name" value="INH-QAR"/>
</dbReference>
<keyword evidence="1" id="KW-0805">Transcription regulation</keyword>
<sequence length="323" mass="34737">MRTAIHVFDDASLFHIAAPQMVLGEVARLGLAEDWTTTLWSLDGRAVRTAEGNTLSDVADPSVADDADIVVIPTWPADLPPIDDGLRTVMCDAHARGAVIVGLCLGAVAVADSGLIAGRSAVTHWQWMSQLAQRDPTLRMDSSVLYIDHGDVITSAGTAASIDACLHIVRRFLGASAANRVARSLVVAPHRDGGQAQYIERPVADHPAGDPISEVCAWALAHLDHDLSVDELAARARMSRRSLVRNFRDATGMSPAKWVLDQRLDEARVLLERTRWGMDRVAHACGFGSAVTMRQNFVKVYATTPSAYRASFGIEAAATSAPQ</sequence>
<dbReference type="InterPro" id="IPR029062">
    <property type="entry name" value="Class_I_gatase-like"/>
</dbReference>
<dbReference type="Pfam" id="PF01965">
    <property type="entry name" value="DJ-1_PfpI"/>
    <property type="match status" value="1"/>
</dbReference>
<dbReference type="InterPro" id="IPR018060">
    <property type="entry name" value="HTH_AraC"/>
</dbReference>
<dbReference type="SMART" id="SM00342">
    <property type="entry name" value="HTH_ARAC"/>
    <property type="match status" value="1"/>
</dbReference>
<protein>
    <submittedName>
        <fullName evidence="4">Helix-turn-helix domain-containing protein</fullName>
    </submittedName>
</protein>
<reference evidence="4 5" key="1">
    <citation type="submission" date="2020-09" db="EMBL/GenBank/DDBJ databases">
        <title>Novel species in genus Gordonia.</title>
        <authorList>
            <person name="Zhang G."/>
        </authorList>
    </citation>
    <scope>NUCLEOTIDE SEQUENCE [LARGE SCALE GENOMIC DNA]</scope>
    <source>
        <strain evidence="4 5">ON-33</strain>
    </source>
</reference>
<dbReference type="EMBL" id="JACWMS010000002">
    <property type="protein sequence ID" value="MBD1320749.1"/>
    <property type="molecule type" value="Genomic_DNA"/>
</dbReference>
<gene>
    <name evidence="4" type="ORF">IDF66_14285</name>
</gene>
<dbReference type="SUPFAM" id="SSF46689">
    <property type="entry name" value="Homeodomain-like"/>
    <property type="match status" value="2"/>
</dbReference>
<dbReference type="InterPro" id="IPR002818">
    <property type="entry name" value="DJ-1/PfpI"/>
</dbReference>
<dbReference type="CDD" id="cd03137">
    <property type="entry name" value="GATase1_AraC_1"/>
    <property type="match status" value="1"/>
</dbReference>
<feature type="domain" description="HTH araC/xylS-type" evidence="3">
    <location>
        <begin position="213"/>
        <end position="311"/>
    </location>
</feature>
<dbReference type="Gene3D" id="1.10.10.60">
    <property type="entry name" value="Homeodomain-like"/>
    <property type="match status" value="1"/>
</dbReference>
<dbReference type="Proteomes" id="UP000602395">
    <property type="component" value="Unassembled WGS sequence"/>
</dbReference>
<evidence type="ECO:0000313" key="5">
    <source>
        <dbReference type="Proteomes" id="UP000602395"/>
    </source>
</evidence>
<proteinExistence type="predicted"/>
<dbReference type="Pfam" id="PF12833">
    <property type="entry name" value="HTH_18"/>
    <property type="match status" value="1"/>
</dbReference>
<evidence type="ECO:0000313" key="4">
    <source>
        <dbReference type="EMBL" id="MBD1320749.1"/>
    </source>
</evidence>
<dbReference type="SUPFAM" id="SSF52317">
    <property type="entry name" value="Class I glutamine amidotransferase-like"/>
    <property type="match status" value="1"/>
</dbReference>
<dbReference type="RefSeq" id="WP_190267344.1">
    <property type="nucleotide sequence ID" value="NZ_BAABAD010000004.1"/>
</dbReference>
<comment type="caution">
    <text evidence="4">The sequence shown here is derived from an EMBL/GenBank/DDBJ whole genome shotgun (WGS) entry which is preliminary data.</text>
</comment>
<dbReference type="PROSITE" id="PS01124">
    <property type="entry name" value="HTH_ARAC_FAMILY_2"/>
    <property type="match status" value="1"/>
</dbReference>
<name>A0ABR7WD80_9ACTN</name>
<dbReference type="PANTHER" id="PTHR43130">
    <property type="entry name" value="ARAC-FAMILY TRANSCRIPTIONAL REGULATOR"/>
    <property type="match status" value="1"/>
</dbReference>
<organism evidence="4 5">
    <name type="scientific">Gordonia hankookensis</name>
    <dbReference type="NCBI Taxonomy" id="589403"/>
    <lineage>
        <taxon>Bacteria</taxon>
        <taxon>Bacillati</taxon>
        <taxon>Actinomycetota</taxon>
        <taxon>Actinomycetes</taxon>
        <taxon>Mycobacteriales</taxon>
        <taxon>Gordoniaceae</taxon>
        <taxon>Gordonia</taxon>
    </lineage>
</organism>
<dbReference type="Gene3D" id="3.40.50.880">
    <property type="match status" value="1"/>
</dbReference>
<dbReference type="PANTHER" id="PTHR43130:SF3">
    <property type="entry name" value="HTH-TYPE TRANSCRIPTIONAL REGULATOR RV1931C"/>
    <property type="match status" value="1"/>
</dbReference>
<evidence type="ECO:0000259" key="3">
    <source>
        <dbReference type="PROSITE" id="PS01124"/>
    </source>
</evidence>
<evidence type="ECO:0000256" key="2">
    <source>
        <dbReference type="ARBA" id="ARBA00023163"/>
    </source>
</evidence>
<accession>A0ABR7WD80</accession>